<accession>A0A922L9U0</accession>
<evidence type="ECO:0000313" key="1">
    <source>
        <dbReference type="EMBL" id="KAH9528701.1"/>
    </source>
</evidence>
<protein>
    <submittedName>
        <fullName evidence="1">Uncharacterized protein</fullName>
    </submittedName>
</protein>
<dbReference type="Proteomes" id="UP000790347">
    <property type="component" value="Unassembled WGS sequence"/>
</dbReference>
<evidence type="ECO:0000313" key="2">
    <source>
        <dbReference type="Proteomes" id="UP000790347"/>
    </source>
</evidence>
<dbReference type="EMBL" id="ASGP02000001">
    <property type="protein sequence ID" value="KAH9528701.1"/>
    <property type="molecule type" value="Genomic_DNA"/>
</dbReference>
<name>A0A922L9U0_DERFA</name>
<organism evidence="1 2">
    <name type="scientific">Dermatophagoides farinae</name>
    <name type="common">American house dust mite</name>
    <dbReference type="NCBI Taxonomy" id="6954"/>
    <lineage>
        <taxon>Eukaryota</taxon>
        <taxon>Metazoa</taxon>
        <taxon>Ecdysozoa</taxon>
        <taxon>Arthropoda</taxon>
        <taxon>Chelicerata</taxon>
        <taxon>Arachnida</taxon>
        <taxon>Acari</taxon>
        <taxon>Acariformes</taxon>
        <taxon>Sarcoptiformes</taxon>
        <taxon>Astigmata</taxon>
        <taxon>Psoroptidia</taxon>
        <taxon>Analgoidea</taxon>
        <taxon>Pyroglyphidae</taxon>
        <taxon>Dermatophagoidinae</taxon>
        <taxon>Dermatophagoides</taxon>
    </lineage>
</organism>
<dbReference type="AlphaFoldDB" id="A0A922L9U0"/>
<reference evidence="1" key="1">
    <citation type="submission" date="2013-05" db="EMBL/GenBank/DDBJ databases">
        <authorList>
            <person name="Yim A.K.Y."/>
            <person name="Chan T.F."/>
            <person name="Ji K.M."/>
            <person name="Liu X.Y."/>
            <person name="Zhou J.W."/>
            <person name="Li R.Q."/>
            <person name="Yang K.Y."/>
            <person name="Li J."/>
            <person name="Li M."/>
            <person name="Law P.T.W."/>
            <person name="Wu Y.L."/>
            <person name="Cai Z.L."/>
            <person name="Qin H."/>
            <person name="Bao Y."/>
            <person name="Leung R.K.K."/>
            <person name="Ng P.K.S."/>
            <person name="Zou J."/>
            <person name="Zhong X.J."/>
            <person name="Ran P.X."/>
            <person name="Zhong N.S."/>
            <person name="Liu Z.G."/>
            <person name="Tsui S.K.W."/>
        </authorList>
    </citation>
    <scope>NUCLEOTIDE SEQUENCE</scope>
    <source>
        <strain evidence="1">Derf</strain>
        <tissue evidence="1">Whole organism</tissue>
    </source>
</reference>
<reference evidence="1" key="2">
    <citation type="journal article" date="2022" name="Res Sq">
        <title>Comparative Genomics Reveals Insights into the Divergent Evolution of Astigmatic Mites and Household Pest Adaptations.</title>
        <authorList>
            <person name="Xiong Q."/>
            <person name="Wan A.T.-Y."/>
            <person name="Liu X.-Y."/>
            <person name="Fung C.S.-H."/>
            <person name="Xiao X."/>
            <person name="Malainual N."/>
            <person name="Hou J."/>
            <person name="Wang L."/>
            <person name="Wang M."/>
            <person name="Yang K."/>
            <person name="Cui Y."/>
            <person name="Leung E."/>
            <person name="Nong W."/>
            <person name="Shin S.-K."/>
            <person name="Au S."/>
            <person name="Jeong K.Y."/>
            <person name="Chew F.T."/>
            <person name="Hui J."/>
            <person name="Leung T.F."/>
            <person name="Tungtrongchitr A."/>
            <person name="Zhong N."/>
            <person name="Liu Z."/>
            <person name="Tsui S."/>
        </authorList>
    </citation>
    <scope>NUCLEOTIDE SEQUENCE</scope>
    <source>
        <strain evidence="1">Derf</strain>
        <tissue evidence="1">Whole organism</tissue>
    </source>
</reference>
<proteinExistence type="predicted"/>
<keyword evidence="2" id="KW-1185">Reference proteome</keyword>
<comment type="caution">
    <text evidence="1">The sequence shown here is derived from an EMBL/GenBank/DDBJ whole genome shotgun (WGS) entry which is preliminary data.</text>
</comment>
<gene>
    <name evidence="1" type="ORF">DERF_002621</name>
</gene>
<sequence length="67" mass="7620">MKSKQETKTKFPESIGMLCYHQKSHDNQSSKITIFEPKVSQCLQSASAATEENLKILKFPLMDDDDV</sequence>